<evidence type="ECO:0000256" key="8">
    <source>
        <dbReference type="ARBA" id="ARBA00022982"/>
    </source>
</evidence>
<evidence type="ECO:0000256" key="1">
    <source>
        <dbReference type="ARBA" id="ARBA00004236"/>
    </source>
</evidence>
<dbReference type="RefSeq" id="WP_116496565.1">
    <property type="nucleotide sequence ID" value="NZ_QENZ01000004.1"/>
</dbReference>
<protein>
    <submittedName>
        <fullName evidence="14">Cytochrome c nitrite reductase small subunit</fullName>
    </submittedName>
</protein>
<comment type="subcellular location">
    <subcellularLocation>
        <location evidence="1">Cell membrane</location>
    </subcellularLocation>
</comment>
<evidence type="ECO:0000313" key="15">
    <source>
        <dbReference type="Proteomes" id="UP000251835"/>
    </source>
</evidence>
<keyword evidence="15" id="KW-1185">Reference proteome</keyword>
<sequence>MKLKKKIDRILPTKRSKVLGIVLAGVVFGLAVYLMYASKFTSYLSDDPKACVNCHVMGPFYATWNHSSHARVATCNDCHVPHNNVFNKYFFKAKDGLRHTAVFTLRLEPQVMQAIPASSEVIMNNCIRCHTQLNQEAVKTGRVTYSEVTCGKGKACWDCHTEVPHRGKNSLSSTPHAIVPYPEGIVPEWLKKRMKSNKTGV</sequence>
<keyword evidence="5" id="KW-0349">Heme</keyword>
<keyword evidence="9 12" id="KW-1133">Transmembrane helix</keyword>
<dbReference type="PANTHER" id="PTHR30333:SF1">
    <property type="entry name" value="CYTOCHROME C-TYPE PROTEIN NAPC"/>
    <property type="match status" value="1"/>
</dbReference>
<dbReference type="EMBL" id="QENZ01000004">
    <property type="protein sequence ID" value="PVX51020.1"/>
    <property type="molecule type" value="Genomic_DNA"/>
</dbReference>
<dbReference type="InterPro" id="IPR036280">
    <property type="entry name" value="Multihaem_cyt_sf"/>
</dbReference>
<feature type="domain" description="NapC/NirT cytochrome c N-terminal" evidence="13">
    <location>
        <begin position="14"/>
        <end position="166"/>
    </location>
</feature>
<keyword evidence="11 12" id="KW-0472">Membrane</keyword>
<dbReference type="GO" id="GO:0009055">
    <property type="term" value="F:electron transfer activity"/>
    <property type="evidence" value="ECO:0007669"/>
    <property type="project" value="TreeGrafter"/>
</dbReference>
<dbReference type="InterPro" id="IPR005126">
    <property type="entry name" value="NapC/NirT_cyt_c_N"/>
</dbReference>
<evidence type="ECO:0000313" key="14">
    <source>
        <dbReference type="EMBL" id="PVX51020.1"/>
    </source>
</evidence>
<evidence type="ECO:0000256" key="6">
    <source>
        <dbReference type="ARBA" id="ARBA00022692"/>
    </source>
</evidence>
<comment type="caution">
    <text evidence="14">The sequence shown here is derived from an EMBL/GenBank/DDBJ whole genome shotgun (WGS) entry which is preliminary data.</text>
</comment>
<feature type="transmembrane region" description="Helical" evidence="12">
    <location>
        <begin position="18"/>
        <end position="36"/>
    </location>
</feature>
<dbReference type="SUPFAM" id="SSF48695">
    <property type="entry name" value="Multiheme cytochromes"/>
    <property type="match status" value="1"/>
</dbReference>
<dbReference type="GO" id="GO:0009061">
    <property type="term" value="P:anaerobic respiration"/>
    <property type="evidence" value="ECO:0007669"/>
    <property type="project" value="TreeGrafter"/>
</dbReference>
<evidence type="ECO:0000256" key="12">
    <source>
        <dbReference type="SAM" id="Phobius"/>
    </source>
</evidence>
<dbReference type="Proteomes" id="UP000251835">
    <property type="component" value="Unassembled WGS sequence"/>
</dbReference>
<dbReference type="InterPro" id="IPR038266">
    <property type="entry name" value="NapC/NirT_cytc_sf"/>
</dbReference>
<dbReference type="AlphaFoldDB" id="A0A7L4UPC5"/>
<keyword evidence="8" id="KW-0249">Electron transport</keyword>
<dbReference type="OrthoDB" id="9782159at2"/>
<evidence type="ECO:0000256" key="10">
    <source>
        <dbReference type="ARBA" id="ARBA00023004"/>
    </source>
</evidence>
<evidence type="ECO:0000256" key="5">
    <source>
        <dbReference type="ARBA" id="ARBA00022617"/>
    </source>
</evidence>
<dbReference type="InterPro" id="IPR051174">
    <property type="entry name" value="Cytochrome_c-type_ET"/>
</dbReference>
<dbReference type="GO" id="GO:0022900">
    <property type="term" value="P:electron transport chain"/>
    <property type="evidence" value="ECO:0007669"/>
    <property type="project" value="InterPro"/>
</dbReference>
<evidence type="ECO:0000256" key="9">
    <source>
        <dbReference type="ARBA" id="ARBA00022989"/>
    </source>
</evidence>
<name>A0A7L4UPC5_BALHA</name>
<evidence type="ECO:0000256" key="2">
    <source>
        <dbReference type="ARBA" id="ARBA00007395"/>
    </source>
</evidence>
<dbReference type="Gene3D" id="1.10.3820.10">
    <property type="entry name" value="Di-heme elbow motif domain"/>
    <property type="match status" value="1"/>
</dbReference>
<keyword evidence="3" id="KW-0813">Transport</keyword>
<evidence type="ECO:0000256" key="3">
    <source>
        <dbReference type="ARBA" id="ARBA00022448"/>
    </source>
</evidence>
<dbReference type="GO" id="GO:0005886">
    <property type="term" value="C:plasma membrane"/>
    <property type="evidence" value="ECO:0007669"/>
    <property type="project" value="UniProtKB-SubCell"/>
</dbReference>
<evidence type="ECO:0000259" key="13">
    <source>
        <dbReference type="Pfam" id="PF03264"/>
    </source>
</evidence>
<dbReference type="NCBIfam" id="TIGR03153">
    <property type="entry name" value="cytochr_NrfH"/>
    <property type="match status" value="1"/>
</dbReference>
<evidence type="ECO:0000256" key="7">
    <source>
        <dbReference type="ARBA" id="ARBA00022723"/>
    </source>
</evidence>
<evidence type="ECO:0000256" key="11">
    <source>
        <dbReference type="ARBA" id="ARBA00023136"/>
    </source>
</evidence>
<keyword evidence="6 12" id="KW-0812">Transmembrane</keyword>
<comment type="similarity">
    <text evidence="2">Belongs to the NapC/NirT/NrfH family.</text>
</comment>
<keyword evidence="7" id="KW-0479">Metal-binding</keyword>
<evidence type="ECO:0000256" key="4">
    <source>
        <dbReference type="ARBA" id="ARBA00022475"/>
    </source>
</evidence>
<organism evidence="14 15">
    <name type="scientific">Balneicella halophila</name>
    <dbReference type="NCBI Taxonomy" id="1537566"/>
    <lineage>
        <taxon>Bacteria</taxon>
        <taxon>Pseudomonadati</taxon>
        <taxon>Bacteroidota</taxon>
        <taxon>Bacteroidia</taxon>
        <taxon>Bacteroidales</taxon>
        <taxon>Balneicellaceae</taxon>
        <taxon>Balneicella</taxon>
    </lineage>
</organism>
<dbReference type="GO" id="GO:0046872">
    <property type="term" value="F:metal ion binding"/>
    <property type="evidence" value="ECO:0007669"/>
    <property type="project" value="UniProtKB-KW"/>
</dbReference>
<keyword evidence="10" id="KW-0408">Iron</keyword>
<gene>
    <name evidence="14" type="ORF">C7377_1353</name>
</gene>
<proteinExistence type="inferred from homology"/>
<reference evidence="14 15" key="1">
    <citation type="submission" date="2018-05" db="EMBL/GenBank/DDBJ databases">
        <title>Genomic Encyclopedia of Type Strains, Phase IV (KMG-IV): sequencing the most valuable type-strain genomes for metagenomic binning, comparative biology and taxonomic classification.</title>
        <authorList>
            <person name="Goeker M."/>
        </authorList>
    </citation>
    <scope>NUCLEOTIDE SEQUENCE [LARGE SCALE GENOMIC DNA]</scope>
    <source>
        <strain evidence="14 15">DSM 28579</strain>
    </source>
</reference>
<accession>A0A7L4UPC5</accession>
<keyword evidence="4" id="KW-1003">Cell membrane</keyword>
<dbReference type="InterPro" id="IPR017571">
    <property type="entry name" value="NrfH"/>
</dbReference>
<dbReference type="Pfam" id="PF03264">
    <property type="entry name" value="Cytochrom_NNT"/>
    <property type="match status" value="1"/>
</dbReference>
<dbReference type="PANTHER" id="PTHR30333">
    <property type="entry name" value="CYTOCHROME C-TYPE PROTEIN"/>
    <property type="match status" value="1"/>
</dbReference>